<dbReference type="Proteomes" id="UP001186944">
    <property type="component" value="Unassembled WGS sequence"/>
</dbReference>
<dbReference type="PANTHER" id="PTHR12917:SF1">
    <property type="entry name" value="AT13091P"/>
    <property type="match status" value="1"/>
</dbReference>
<sequence>MEINKTDRPKTENVQKKVTFADENAKNKQSVGNVKISEKSGKCMYVSAMLEGQPCKMLIDTGSPVSILSEDVAQKIGIDIQNLSKTEVKLKGAEGSEISTKGVLECSLGLGSRSFAVAMIVAGLASYDGILGIDFLDAHDAKLNVKKRKLKIASETLHIESEVTPTCAKVAVVNDIVIPPESEMYIEGRLTDKLSERVCLVEPGKMLNGKQLLLARSLIDTSSEKFVLSVINASRNEIKLRENTVIGYAYAVNEVCSEEATEPQLKTDILPDHLKPLFDHKSDFLMGLVRKKENANICLAKKTDGNWKLCIDRRNLNKARRKFGAVPSRQKKAYVRLKPRKFEENTWVWRWYPPTAGLIKTW</sequence>
<name>A0AA88YCD5_PINIB</name>
<evidence type="ECO:0000256" key="2">
    <source>
        <dbReference type="ARBA" id="ARBA00022670"/>
    </source>
</evidence>
<keyword evidence="6" id="KW-1185">Reference proteome</keyword>
<comment type="similarity">
    <text evidence="1">Belongs to the DDI1 family.</text>
</comment>
<dbReference type="CDD" id="cd00303">
    <property type="entry name" value="retropepsin_like"/>
    <property type="match status" value="1"/>
</dbReference>
<evidence type="ECO:0008006" key="7">
    <source>
        <dbReference type="Google" id="ProtNLM"/>
    </source>
</evidence>
<dbReference type="EMBL" id="VSWD01000005">
    <property type="protein sequence ID" value="KAK3102682.1"/>
    <property type="molecule type" value="Genomic_DNA"/>
</dbReference>
<evidence type="ECO:0000256" key="4">
    <source>
        <dbReference type="ARBA" id="ARBA00022801"/>
    </source>
</evidence>
<dbReference type="PROSITE" id="PS00141">
    <property type="entry name" value="ASP_PROTEASE"/>
    <property type="match status" value="1"/>
</dbReference>
<dbReference type="GO" id="GO:0004190">
    <property type="term" value="F:aspartic-type endopeptidase activity"/>
    <property type="evidence" value="ECO:0007669"/>
    <property type="project" value="UniProtKB-KW"/>
</dbReference>
<comment type="caution">
    <text evidence="5">The sequence shown here is derived from an EMBL/GenBank/DDBJ whole genome shotgun (WGS) entry which is preliminary data.</text>
</comment>
<accession>A0AA88YCD5</accession>
<evidence type="ECO:0000256" key="3">
    <source>
        <dbReference type="ARBA" id="ARBA00022750"/>
    </source>
</evidence>
<dbReference type="InterPro" id="IPR001969">
    <property type="entry name" value="Aspartic_peptidase_AS"/>
</dbReference>
<keyword evidence="3" id="KW-0064">Aspartyl protease</keyword>
<evidence type="ECO:0000256" key="1">
    <source>
        <dbReference type="ARBA" id="ARBA00009136"/>
    </source>
</evidence>
<dbReference type="AlphaFoldDB" id="A0AA88YCD5"/>
<proteinExistence type="inferred from homology"/>
<dbReference type="GO" id="GO:0006508">
    <property type="term" value="P:proteolysis"/>
    <property type="evidence" value="ECO:0007669"/>
    <property type="project" value="UniProtKB-KW"/>
</dbReference>
<evidence type="ECO:0000313" key="6">
    <source>
        <dbReference type="Proteomes" id="UP001186944"/>
    </source>
</evidence>
<organism evidence="5 6">
    <name type="scientific">Pinctada imbricata</name>
    <name type="common">Atlantic pearl-oyster</name>
    <name type="synonym">Pinctada martensii</name>
    <dbReference type="NCBI Taxonomy" id="66713"/>
    <lineage>
        <taxon>Eukaryota</taxon>
        <taxon>Metazoa</taxon>
        <taxon>Spiralia</taxon>
        <taxon>Lophotrochozoa</taxon>
        <taxon>Mollusca</taxon>
        <taxon>Bivalvia</taxon>
        <taxon>Autobranchia</taxon>
        <taxon>Pteriomorphia</taxon>
        <taxon>Pterioida</taxon>
        <taxon>Pterioidea</taxon>
        <taxon>Pteriidae</taxon>
        <taxon>Pinctada</taxon>
    </lineage>
</organism>
<keyword evidence="4" id="KW-0378">Hydrolase</keyword>
<reference evidence="5" key="1">
    <citation type="submission" date="2019-08" db="EMBL/GenBank/DDBJ databases">
        <title>The improved chromosome-level genome for the pearl oyster Pinctada fucata martensii using PacBio sequencing and Hi-C.</title>
        <authorList>
            <person name="Zheng Z."/>
        </authorList>
    </citation>
    <scope>NUCLEOTIDE SEQUENCE</scope>
    <source>
        <strain evidence="5">ZZ-2019</strain>
        <tissue evidence="5">Adductor muscle</tissue>
    </source>
</reference>
<dbReference type="Pfam" id="PF13975">
    <property type="entry name" value="gag-asp_proteas"/>
    <property type="match status" value="1"/>
</dbReference>
<gene>
    <name evidence="5" type="ORF">FSP39_013109</name>
</gene>
<dbReference type="Gene3D" id="2.40.70.10">
    <property type="entry name" value="Acid Proteases"/>
    <property type="match status" value="1"/>
</dbReference>
<keyword evidence="2" id="KW-0645">Protease</keyword>
<dbReference type="PANTHER" id="PTHR12917">
    <property type="entry name" value="ASPARTYL PROTEASE DDI-RELATED"/>
    <property type="match status" value="1"/>
</dbReference>
<dbReference type="SUPFAM" id="SSF50630">
    <property type="entry name" value="Acid proteases"/>
    <property type="match status" value="1"/>
</dbReference>
<evidence type="ECO:0000313" key="5">
    <source>
        <dbReference type="EMBL" id="KAK3102682.1"/>
    </source>
</evidence>
<protein>
    <recommendedName>
        <fullName evidence="7">Peptidase A2 domain-containing protein</fullName>
    </recommendedName>
</protein>
<dbReference type="InterPro" id="IPR021109">
    <property type="entry name" value="Peptidase_aspartic_dom_sf"/>
</dbReference>